<comment type="caution">
    <text evidence="2">The sequence shown here is derived from an EMBL/GenBank/DDBJ whole genome shotgun (WGS) entry which is preliminary data.</text>
</comment>
<keyword evidence="1" id="KW-1133">Transmembrane helix</keyword>
<reference evidence="2 3" key="1">
    <citation type="submission" date="2018-02" db="EMBL/GenBank/DDBJ databases">
        <authorList>
            <person name="Cohen D.B."/>
            <person name="Kent A.D."/>
        </authorList>
    </citation>
    <scope>NUCLEOTIDE SEQUENCE [LARGE SCALE GENOMIC DNA]</scope>
    <source>
        <strain evidence="2 3">CCAP 1448/3</strain>
    </source>
</reference>
<protein>
    <submittedName>
        <fullName evidence="2">Uncharacterized protein</fullName>
    </submittedName>
</protein>
<keyword evidence="1" id="KW-0472">Membrane</keyword>
<evidence type="ECO:0000256" key="1">
    <source>
        <dbReference type="SAM" id="Phobius"/>
    </source>
</evidence>
<feature type="transmembrane region" description="Helical" evidence="1">
    <location>
        <begin position="7"/>
        <end position="29"/>
    </location>
</feature>
<keyword evidence="3" id="KW-1185">Reference proteome</keyword>
<dbReference type="RefSeq" id="WP_106289967.1">
    <property type="nucleotide sequence ID" value="NZ_CAWNTC010000130.1"/>
</dbReference>
<dbReference type="AlphaFoldDB" id="A0A2T1C059"/>
<evidence type="ECO:0000313" key="2">
    <source>
        <dbReference type="EMBL" id="PSB01557.1"/>
    </source>
</evidence>
<dbReference type="OrthoDB" id="570476at2"/>
<organism evidence="2 3">
    <name type="scientific">Merismopedia glauca CCAP 1448/3</name>
    <dbReference type="NCBI Taxonomy" id="1296344"/>
    <lineage>
        <taxon>Bacteria</taxon>
        <taxon>Bacillati</taxon>
        <taxon>Cyanobacteriota</taxon>
        <taxon>Cyanophyceae</taxon>
        <taxon>Synechococcales</taxon>
        <taxon>Merismopediaceae</taxon>
        <taxon>Merismopedia</taxon>
    </lineage>
</organism>
<feature type="transmembrane region" description="Helical" evidence="1">
    <location>
        <begin position="41"/>
        <end position="62"/>
    </location>
</feature>
<reference evidence="2 3" key="2">
    <citation type="submission" date="2018-03" db="EMBL/GenBank/DDBJ databases">
        <title>The ancient ancestry and fast evolution of plastids.</title>
        <authorList>
            <person name="Moore K.R."/>
            <person name="Magnabosco C."/>
            <person name="Momper L."/>
            <person name="Gold D.A."/>
            <person name="Bosak T."/>
            <person name="Fournier G.P."/>
        </authorList>
    </citation>
    <scope>NUCLEOTIDE SEQUENCE [LARGE SCALE GENOMIC DNA]</scope>
    <source>
        <strain evidence="2 3">CCAP 1448/3</strain>
    </source>
</reference>
<dbReference type="Proteomes" id="UP000238762">
    <property type="component" value="Unassembled WGS sequence"/>
</dbReference>
<accession>A0A2T1C059</accession>
<gene>
    <name evidence="2" type="ORF">C7B64_17630</name>
</gene>
<dbReference type="EMBL" id="PVWJ01000100">
    <property type="protein sequence ID" value="PSB01557.1"/>
    <property type="molecule type" value="Genomic_DNA"/>
</dbReference>
<sequence>MTFFYKQYFISLAIGSGAALVSLLCIFFVSKEGWEKTNNALINVGVTSFVTTLFFLNTSQIFQHSENLKVSQDLYANYTTLNNQLRSSLSSGVIGNFCVLFPSLILSNSGVDVQPGFYSR</sequence>
<name>A0A2T1C059_9CYAN</name>
<evidence type="ECO:0000313" key="3">
    <source>
        <dbReference type="Proteomes" id="UP000238762"/>
    </source>
</evidence>
<proteinExistence type="predicted"/>
<keyword evidence="1" id="KW-0812">Transmembrane</keyword>